<dbReference type="SUPFAM" id="SSF52009">
    <property type="entry name" value="Phosphohistidine domain"/>
    <property type="match status" value="1"/>
</dbReference>
<gene>
    <name evidence="2" type="ORF">ACFYV7_16080</name>
</gene>
<dbReference type="RefSeq" id="WP_387717909.1">
    <property type="nucleotide sequence ID" value="NZ_JBIAPI010000003.1"/>
</dbReference>
<organism evidence="2 3">
    <name type="scientific">Nocardia suismassiliense</name>
    <dbReference type="NCBI Taxonomy" id="2077092"/>
    <lineage>
        <taxon>Bacteria</taxon>
        <taxon>Bacillati</taxon>
        <taxon>Actinomycetota</taxon>
        <taxon>Actinomycetes</taxon>
        <taxon>Mycobacteriales</taxon>
        <taxon>Nocardiaceae</taxon>
        <taxon>Nocardia</taxon>
    </lineage>
</organism>
<dbReference type="EMBL" id="JBIAPI010000003">
    <property type="protein sequence ID" value="MFF3224312.1"/>
    <property type="molecule type" value="Genomic_DNA"/>
</dbReference>
<dbReference type="InterPro" id="IPR036637">
    <property type="entry name" value="Phosphohistidine_dom_sf"/>
</dbReference>
<keyword evidence="3" id="KW-1185">Reference proteome</keyword>
<comment type="caution">
    <text evidence="2">The sequence shown here is derived from an EMBL/GenBank/DDBJ whole genome shotgun (WGS) entry which is preliminary data.</text>
</comment>
<accession>A0ABW6QSW1</accession>
<dbReference type="PANTHER" id="PTHR43615">
    <property type="entry name" value="PHOSPHOENOLPYRUVATE SYNTHASE-RELATED"/>
    <property type="match status" value="1"/>
</dbReference>
<proteinExistence type="predicted"/>
<feature type="domain" description="PEP-utilising enzyme mobile" evidence="1">
    <location>
        <begin position="134"/>
        <end position="203"/>
    </location>
</feature>
<dbReference type="InterPro" id="IPR051549">
    <property type="entry name" value="PEP_Utilizing_Enz"/>
</dbReference>
<name>A0ABW6QSW1_9NOCA</name>
<protein>
    <submittedName>
        <fullName evidence="2">PEP-utilizing enzyme</fullName>
    </submittedName>
</protein>
<evidence type="ECO:0000259" key="1">
    <source>
        <dbReference type="Pfam" id="PF00391"/>
    </source>
</evidence>
<reference evidence="2 3" key="1">
    <citation type="submission" date="2024-10" db="EMBL/GenBank/DDBJ databases">
        <title>The Natural Products Discovery Center: Release of the First 8490 Sequenced Strains for Exploring Actinobacteria Biosynthetic Diversity.</title>
        <authorList>
            <person name="Kalkreuter E."/>
            <person name="Kautsar S.A."/>
            <person name="Yang D."/>
            <person name="Bader C.D."/>
            <person name="Teijaro C.N."/>
            <person name="Fluegel L."/>
            <person name="Davis C.M."/>
            <person name="Simpson J.R."/>
            <person name="Lauterbach L."/>
            <person name="Steele A.D."/>
            <person name="Gui C."/>
            <person name="Meng S."/>
            <person name="Li G."/>
            <person name="Viehrig K."/>
            <person name="Ye F."/>
            <person name="Su P."/>
            <person name="Kiefer A.F."/>
            <person name="Nichols A."/>
            <person name="Cepeda A.J."/>
            <person name="Yan W."/>
            <person name="Fan B."/>
            <person name="Jiang Y."/>
            <person name="Adhikari A."/>
            <person name="Zheng C.-J."/>
            <person name="Schuster L."/>
            <person name="Cowan T.M."/>
            <person name="Smanski M.J."/>
            <person name="Chevrette M.G."/>
            <person name="De Carvalho L.P.S."/>
            <person name="Shen B."/>
        </authorList>
    </citation>
    <scope>NUCLEOTIDE SEQUENCE [LARGE SCALE GENOMIC DNA]</scope>
    <source>
        <strain evidence="2 3">NPDC003040</strain>
    </source>
</reference>
<dbReference type="PANTHER" id="PTHR43615:SF1">
    <property type="entry name" value="PPDK_N DOMAIN-CONTAINING PROTEIN"/>
    <property type="match status" value="1"/>
</dbReference>
<dbReference type="InterPro" id="IPR008279">
    <property type="entry name" value="PEP-util_enz_mobile_dom"/>
</dbReference>
<dbReference type="Pfam" id="PF00391">
    <property type="entry name" value="PEP-utilizers"/>
    <property type="match status" value="1"/>
</dbReference>
<sequence length="213" mass="22639">MQRRVPLGVVIAAIERAYPESRLDQLAAAVTHAAHWLWVADRLLERFVARARQARLPWAEIGTRLGISKQAAQQRFATRVAEHPAATAQRAAWQTGADMMPEAPLVTGVPCSNGVAAGPVRLVRSVDDFAAVRAGDVIVCRTTDPSWTVLFGIAAAVVTETGGMLCHAAIVAREYGIPAVVAAEGAMGALANHRMISVDGTRGHVNSVCAPHR</sequence>
<evidence type="ECO:0000313" key="2">
    <source>
        <dbReference type="EMBL" id="MFF3224312.1"/>
    </source>
</evidence>
<dbReference type="Proteomes" id="UP001601948">
    <property type="component" value="Unassembled WGS sequence"/>
</dbReference>
<dbReference type="Gene3D" id="3.50.30.10">
    <property type="entry name" value="Phosphohistidine domain"/>
    <property type="match status" value="1"/>
</dbReference>
<evidence type="ECO:0000313" key="3">
    <source>
        <dbReference type="Proteomes" id="UP001601948"/>
    </source>
</evidence>